<dbReference type="PANTHER" id="PTHR24253">
    <property type="entry name" value="TRANSMEMBRANE PROTEASE SERINE"/>
    <property type="match status" value="1"/>
</dbReference>
<keyword evidence="6" id="KW-1015">Disulfide bond</keyword>
<keyword evidence="12" id="KW-1185">Reference proteome</keyword>
<dbReference type="AlphaFoldDB" id="A0A670ZAN1"/>
<keyword evidence="2 8" id="KW-0645">Protease</keyword>
<evidence type="ECO:0000313" key="12">
    <source>
        <dbReference type="Proteomes" id="UP000472273"/>
    </source>
</evidence>
<dbReference type="Gene3D" id="2.40.10.10">
    <property type="entry name" value="Trypsin-like serine proteases"/>
    <property type="match status" value="1"/>
</dbReference>
<dbReference type="InterPro" id="IPR001314">
    <property type="entry name" value="Peptidase_S1A"/>
</dbReference>
<dbReference type="SMART" id="SM00020">
    <property type="entry name" value="Tryp_SPc"/>
    <property type="match status" value="1"/>
</dbReference>
<keyword evidence="4 8" id="KW-0378">Hydrolase</keyword>
<feature type="domain" description="Peptidase S1" evidence="10">
    <location>
        <begin position="35"/>
        <end position="275"/>
    </location>
</feature>
<dbReference type="InterPro" id="IPR001254">
    <property type="entry name" value="Trypsin_dom"/>
</dbReference>
<comment type="similarity">
    <text evidence="1">Belongs to the peptidase S1 family. Snake venom subfamily.</text>
</comment>
<dbReference type="InterPro" id="IPR033116">
    <property type="entry name" value="TRYPSIN_SER"/>
</dbReference>
<reference evidence="11" key="2">
    <citation type="submission" date="2025-09" db="UniProtKB">
        <authorList>
            <consortium name="Ensembl"/>
        </authorList>
    </citation>
    <scope>IDENTIFICATION</scope>
</reference>
<protein>
    <recommendedName>
        <fullName evidence="10">Peptidase S1 domain-containing protein</fullName>
    </recommendedName>
</protein>
<dbReference type="Proteomes" id="UP000472273">
    <property type="component" value="Unplaced"/>
</dbReference>
<evidence type="ECO:0000256" key="7">
    <source>
        <dbReference type="ARBA" id="ARBA00023180"/>
    </source>
</evidence>
<dbReference type="PROSITE" id="PS00134">
    <property type="entry name" value="TRYPSIN_HIS"/>
    <property type="match status" value="1"/>
</dbReference>
<dbReference type="GO" id="GO:0035821">
    <property type="term" value="P:modulation of process of another organism"/>
    <property type="evidence" value="ECO:0007669"/>
    <property type="project" value="UniProtKB-ARBA"/>
</dbReference>
<dbReference type="Ensembl" id="ENSPTXT00000020901.1">
    <property type="protein sequence ID" value="ENSPTXP00000020284.1"/>
    <property type="gene ID" value="ENSPTXG00000014025.1"/>
</dbReference>
<dbReference type="InterPro" id="IPR009003">
    <property type="entry name" value="Peptidase_S1_PA"/>
</dbReference>
<proteinExistence type="inferred from homology"/>
<keyword evidence="3 9" id="KW-0732">Signal</keyword>
<dbReference type="PROSITE" id="PS50240">
    <property type="entry name" value="TRYPSIN_DOM"/>
    <property type="match status" value="1"/>
</dbReference>
<evidence type="ECO:0000256" key="5">
    <source>
        <dbReference type="ARBA" id="ARBA00022825"/>
    </source>
</evidence>
<name>A0A670ZAN1_PSETE</name>
<dbReference type="GeneTree" id="ENSGT00940000155138"/>
<dbReference type="OMA" id="AHCFIWI"/>
<sequence length="343" mass="37806">CVCVSVCVCVHILLRVGIRISFLICCKKSLISTRIVGGQPASEGSWPWQAGFSLLNVTFCGGTLINENWVLTAAHCFIWIPEDIKGIFVGLGDHQLTNPSNNSEKFAIRQIIPHPNYTGNDNMFDIALVELNSTVKFTKYILPMCLPESSVKFPDNTSCWVTGWGISLNPLQTLQEVELFIINTDICNSAYNLLNISILPHSPVMPSMICAGSFNGGKDSCQGDSGGPMVCKCDESDNWLLAGIVSWGAGCGMAGVPGVYTSVAYYADWIQLHIPHIKFSDMLLLFFPHKSFHSPHQNVFPTSLNLPTKRTKILDCQTSLIQGTYCLQIISEITMKRHVSLKQ</sequence>
<dbReference type="Pfam" id="PF00089">
    <property type="entry name" value="Trypsin"/>
    <property type="match status" value="1"/>
</dbReference>
<dbReference type="GO" id="GO:0006508">
    <property type="term" value="P:proteolysis"/>
    <property type="evidence" value="ECO:0007669"/>
    <property type="project" value="UniProtKB-KW"/>
</dbReference>
<evidence type="ECO:0000256" key="3">
    <source>
        <dbReference type="ARBA" id="ARBA00022729"/>
    </source>
</evidence>
<evidence type="ECO:0000256" key="9">
    <source>
        <dbReference type="SAM" id="SignalP"/>
    </source>
</evidence>
<organism evidence="11 12">
    <name type="scientific">Pseudonaja textilis</name>
    <name type="common">Eastern brown snake</name>
    <dbReference type="NCBI Taxonomy" id="8673"/>
    <lineage>
        <taxon>Eukaryota</taxon>
        <taxon>Metazoa</taxon>
        <taxon>Chordata</taxon>
        <taxon>Craniata</taxon>
        <taxon>Vertebrata</taxon>
        <taxon>Euteleostomi</taxon>
        <taxon>Lepidosauria</taxon>
        <taxon>Squamata</taxon>
        <taxon>Bifurcata</taxon>
        <taxon>Unidentata</taxon>
        <taxon>Episquamata</taxon>
        <taxon>Toxicofera</taxon>
        <taxon>Serpentes</taxon>
        <taxon>Colubroidea</taxon>
        <taxon>Elapidae</taxon>
        <taxon>Hydrophiinae</taxon>
        <taxon>Pseudonaja</taxon>
    </lineage>
</organism>
<feature type="signal peptide" evidence="9">
    <location>
        <begin position="1"/>
        <end position="19"/>
    </location>
</feature>
<evidence type="ECO:0000256" key="8">
    <source>
        <dbReference type="RuleBase" id="RU363034"/>
    </source>
</evidence>
<reference evidence="11" key="1">
    <citation type="submission" date="2025-08" db="UniProtKB">
        <authorList>
            <consortium name="Ensembl"/>
        </authorList>
    </citation>
    <scope>IDENTIFICATION</scope>
</reference>
<keyword evidence="5 8" id="KW-0720">Serine protease</keyword>
<evidence type="ECO:0000256" key="6">
    <source>
        <dbReference type="ARBA" id="ARBA00023157"/>
    </source>
</evidence>
<dbReference type="InterPro" id="IPR043504">
    <property type="entry name" value="Peptidase_S1_PA_chymotrypsin"/>
</dbReference>
<feature type="chain" id="PRO_5025611727" description="Peptidase S1 domain-containing protein" evidence="9">
    <location>
        <begin position="20"/>
        <end position="343"/>
    </location>
</feature>
<evidence type="ECO:0000256" key="1">
    <source>
        <dbReference type="ARBA" id="ARBA00009228"/>
    </source>
</evidence>
<dbReference type="SUPFAM" id="SSF50494">
    <property type="entry name" value="Trypsin-like serine proteases"/>
    <property type="match status" value="1"/>
</dbReference>
<evidence type="ECO:0000256" key="4">
    <source>
        <dbReference type="ARBA" id="ARBA00022801"/>
    </source>
</evidence>
<dbReference type="PRINTS" id="PR00722">
    <property type="entry name" value="CHYMOTRYPSIN"/>
</dbReference>
<evidence type="ECO:0000256" key="2">
    <source>
        <dbReference type="ARBA" id="ARBA00022670"/>
    </source>
</evidence>
<dbReference type="PROSITE" id="PS00135">
    <property type="entry name" value="TRYPSIN_SER"/>
    <property type="match status" value="1"/>
</dbReference>
<dbReference type="CDD" id="cd00190">
    <property type="entry name" value="Tryp_SPc"/>
    <property type="match status" value="1"/>
</dbReference>
<keyword evidence="7" id="KW-0325">Glycoprotein</keyword>
<dbReference type="InterPro" id="IPR018114">
    <property type="entry name" value="TRYPSIN_HIS"/>
</dbReference>
<dbReference type="PANTHER" id="PTHR24253:SF144">
    <property type="entry name" value="CHYMOTRYPSIN-LIKE PROTEASE CTRL-1-RELATED"/>
    <property type="match status" value="1"/>
</dbReference>
<dbReference type="GO" id="GO:0005576">
    <property type="term" value="C:extracellular region"/>
    <property type="evidence" value="ECO:0007669"/>
    <property type="project" value="UniProtKB-ARBA"/>
</dbReference>
<evidence type="ECO:0000313" key="11">
    <source>
        <dbReference type="Ensembl" id="ENSPTXP00000020284.1"/>
    </source>
</evidence>
<dbReference type="FunFam" id="2.40.10.10:FF:000024">
    <property type="entry name" value="Serine protease 53"/>
    <property type="match status" value="1"/>
</dbReference>
<evidence type="ECO:0000259" key="10">
    <source>
        <dbReference type="PROSITE" id="PS50240"/>
    </source>
</evidence>
<dbReference type="GO" id="GO:0004252">
    <property type="term" value="F:serine-type endopeptidase activity"/>
    <property type="evidence" value="ECO:0007669"/>
    <property type="project" value="InterPro"/>
</dbReference>
<accession>A0A670ZAN1</accession>